<reference evidence="4 5" key="1">
    <citation type="submission" date="2016-11" db="EMBL/GenBank/DDBJ databases">
        <authorList>
            <person name="Varghese N."/>
            <person name="Submissions S."/>
        </authorList>
    </citation>
    <scope>NUCLEOTIDE SEQUENCE [LARGE SCALE GENOMIC DNA]</scope>
    <source>
        <strain evidence="4 5">DSM 29341</strain>
    </source>
</reference>
<feature type="region of interest" description="Disordered" evidence="1">
    <location>
        <begin position="119"/>
        <end position="151"/>
    </location>
</feature>
<feature type="transmembrane region" description="Helical" evidence="2">
    <location>
        <begin position="37"/>
        <end position="57"/>
    </location>
</feature>
<protein>
    <submittedName>
        <fullName evidence="4">Excalibur calcium-binding domain-containing protein</fullName>
    </submittedName>
</protein>
<feature type="compositionally biased region" description="Basic and acidic residues" evidence="1">
    <location>
        <begin position="1"/>
        <end position="16"/>
    </location>
</feature>
<proteinExistence type="predicted"/>
<dbReference type="InterPro" id="IPR008613">
    <property type="entry name" value="Excalibur_Ca-bd_domain"/>
</dbReference>
<gene>
    <name evidence="4" type="ORF">SAMN05444279_12844</name>
</gene>
<dbReference type="EMBL" id="FQVK01000028">
    <property type="protein sequence ID" value="SHF33833.1"/>
    <property type="molecule type" value="Genomic_DNA"/>
</dbReference>
<sequence length="151" mass="16523">MIDETKAARGSAVDRRALRRQRRADATRRRALSPWRILFMVLTLPVTVAGIALGVYLRTSEYDRTGAMMHLWALAGCDAARSVGLGPMRKGQLGYHERNDPDGNGIACEIGAADRANAPVPIQSVAPRPDRSNSQTQRKIGTAKFVRPQAD</sequence>
<keyword evidence="5" id="KW-1185">Reference proteome</keyword>
<keyword evidence="2" id="KW-0812">Transmembrane</keyword>
<accession>A0A1M5AUC8</accession>
<dbReference type="AlphaFoldDB" id="A0A1M5AUC8"/>
<dbReference type="SMART" id="SM00894">
    <property type="entry name" value="Excalibur"/>
    <property type="match status" value="1"/>
</dbReference>
<dbReference type="RefSeq" id="WP_149777135.1">
    <property type="nucleotide sequence ID" value="NZ_FQVK01000028.1"/>
</dbReference>
<dbReference type="Proteomes" id="UP000325134">
    <property type="component" value="Unassembled WGS sequence"/>
</dbReference>
<dbReference type="Pfam" id="PF05901">
    <property type="entry name" value="Excalibur"/>
    <property type="match status" value="1"/>
</dbReference>
<keyword evidence="2" id="KW-1133">Transmembrane helix</keyword>
<organism evidence="4 5">
    <name type="scientific">Ruegeria intermedia</name>
    <dbReference type="NCBI Taxonomy" id="996115"/>
    <lineage>
        <taxon>Bacteria</taxon>
        <taxon>Pseudomonadati</taxon>
        <taxon>Pseudomonadota</taxon>
        <taxon>Alphaproteobacteria</taxon>
        <taxon>Rhodobacterales</taxon>
        <taxon>Roseobacteraceae</taxon>
        <taxon>Ruegeria</taxon>
    </lineage>
</organism>
<feature type="region of interest" description="Disordered" evidence="1">
    <location>
        <begin position="1"/>
        <end position="24"/>
    </location>
</feature>
<dbReference type="OrthoDB" id="5366081at2"/>
<evidence type="ECO:0000313" key="4">
    <source>
        <dbReference type="EMBL" id="SHF33833.1"/>
    </source>
</evidence>
<evidence type="ECO:0000256" key="1">
    <source>
        <dbReference type="SAM" id="MobiDB-lite"/>
    </source>
</evidence>
<evidence type="ECO:0000313" key="5">
    <source>
        <dbReference type="Proteomes" id="UP000325134"/>
    </source>
</evidence>
<evidence type="ECO:0000256" key="2">
    <source>
        <dbReference type="SAM" id="Phobius"/>
    </source>
</evidence>
<name>A0A1M5AUC8_9RHOB</name>
<keyword evidence="2" id="KW-0472">Membrane</keyword>
<evidence type="ECO:0000259" key="3">
    <source>
        <dbReference type="SMART" id="SM00894"/>
    </source>
</evidence>
<feature type="domain" description="Excalibur calcium-binding" evidence="3">
    <location>
        <begin position="73"/>
        <end position="109"/>
    </location>
</feature>